<name>A0A5E4AJ83_MARMO</name>
<sequence length="67" mass="7182">MAPDVAGADLGSGDVAAATSAEVLLLIDIQVSYINTNHEDFIGFAKYVSETRDCHVIFLLVCPHHPL</sequence>
<reference evidence="2 3" key="1">
    <citation type="submission" date="2019-04" db="EMBL/GenBank/DDBJ databases">
        <authorList>
            <person name="Alioto T."/>
            <person name="Alioto T."/>
        </authorList>
    </citation>
    <scope>NUCLEOTIDE SEQUENCE [LARGE SCALE GENOMIC DNA]</scope>
</reference>
<keyword evidence="3" id="KW-1185">Reference proteome</keyword>
<organism evidence="2 3">
    <name type="scientific">Marmota monax</name>
    <name type="common">Woodchuck</name>
    <dbReference type="NCBI Taxonomy" id="9995"/>
    <lineage>
        <taxon>Eukaryota</taxon>
        <taxon>Metazoa</taxon>
        <taxon>Chordata</taxon>
        <taxon>Craniata</taxon>
        <taxon>Vertebrata</taxon>
        <taxon>Euteleostomi</taxon>
        <taxon>Mammalia</taxon>
        <taxon>Eutheria</taxon>
        <taxon>Euarchontoglires</taxon>
        <taxon>Glires</taxon>
        <taxon>Rodentia</taxon>
        <taxon>Sciuromorpha</taxon>
        <taxon>Sciuridae</taxon>
        <taxon>Xerinae</taxon>
        <taxon>Marmotini</taxon>
        <taxon>Marmota</taxon>
    </lineage>
</organism>
<evidence type="ECO:0000313" key="3">
    <source>
        <dbReference type="Proteomes" id="UP000335636"/>
    </source>
</evidence>
<dbReference type="EMBL" id="WJEC01008067">
    <property type="protein sequence ID" value="KAF7464178.1"/>
    <property type="molecule type" value="Genomic_DNA"/>
</dbReference>
<dbReference type="Proteomes" id="UP000335636">
    <property type="component" value="Unassembled WGS sequence"/>
</dbReference>
<evidence type="ECO:0000313" key="2">
    <source>
        <dbReference type="EMBL" id="VTJ57040.1"/>
    </source>
</evidence>
<gene>
    <name evidence="1" type="ORF">GHT09_007690</name>
    <name evidence="2" type="ORF">MONAX_5E006683</name>
</gene>
<protein>
    <submittedName>
        <fullName evidence="2">Uncharacterized protein</fullName>
    </submittedName>
</protein>
<dbReference type="AlphaFoldDB" id="A0A5E4AJ83"/>
<proteinExistence type="predicted"/>
<dbReference type="Proteomes" id="UP000662637">
    <property type="component" value="Unassembled WGS sequence"/>
</dbReference>
<accession>A0A5E4AJ83</accession>
<evidence type="ECO:0000313" key="1">
    <source>
        <dbReference type="EMBL" id="KAF7464178.1"/>
    </source>
</evidence>
<dbReference type="EMBL" id="CABDUW010000073">
    <property type="protein sequence ID" value="VTJ57040.1"/>
    <property type="molecule type" value="Genomic_DNA"/>
</dbReference>
<dbReference type="Gene3D" id="1.20.120.1240">
    <property type="entry name" value="Dynamin, middle domain"/>
    <property type="match status" value="1"/>
</dbReference>
<reference evidence="1" key="2">
    <citation type="submission" date="2020-08" db="EMBL/GenBank/DDBJ databases">
        <authorList>
            <person name="Shumante A."/>
            <person name="Zimin A.V."/>
            <person name="Puiu D."/>
            <person name="Salzberg S.L."/>
        </authorList>
    </citation>
    <scope>NUCLEOTIDE SEQUENCE</scope>
    <source>
        <strain evidence="1">WC2-LM</strain>
        <tissue evidence="1">Liver</tissue>
    </source>
</reference>